<gene>
    <name evidence="7" type="ORF">EDC91_12640</name>
</gene>
<evidence type="ECO:0000256" key="4">
    <source>
        <dbReference type="ARBA" id="ARBA00023002"/>
    </source>
</evidence>
<dbReference type="Pfam" id="PF00732">
    <property type="entry name" value="GMC_oxred_N"/>
    <property type="match status" value="1"/>
</dbReference>
<dbReference type="EMBL" id="SLWF01000026">
    <property type="protein sequence ID" value="TCN81174.1"/>
    <property type="molecule type" value="Genomic_DNA"/>
</dbReference>
<dbReference type="AlphaFoldDB" id="A0A4V2RRV4"/>
<evidence type="ECO:0000256" key="2">
    <source>
        <dbReference type="ARBA" id="ARBA00022630"/>
    </source>
</evidence>
<feature type="domain" description="Glucose-methanol-choline oxidoreductase C-terminal" evidence="6">
    <location>
        <begin position="464"/>
        <end position="588"/>
    </location>
</feature>
<dbReference type="GO" id="GO:0050660">
    <property type="term" value="F:flavin adenine dinucleotide binding"/>
    <property type="evidence" value="ECO:0007669"/>
    <property type="project" value="InterPro"/>
</dbReference>
<dbReference type="PANTHER" id="PTHR46056">
    <property type="entry name" value="LONG-CHAIN-ALCOHOL OXIDASE"/>
    <property type="match status" value="1"/>
</dbReference>
<evidence type="ECO:0000259" key="5">
    <source>
        <dbReference type="Pfam" id="PF00732"/>
    </source>
</evidence>
<dbReference type="InterPro" id="IPR007867">
    <property type="entry name" value="GMC_OxRtase_C"/>
</dbReference>
<dbReference type="SUPFAM" id="SSF51905">
    <property type="entry name" value="FAD/NAD(P)-binding domain"/>
    <property type="match status" value="1"/>
</dbReference>
<evidence type="ECO:0000313" key="7">
    <source>
        <dbReference type="EMBL" id="TCN81174.1"/>
    </source>
</evidence>
<reference evidence="7 8" key="1">
    <citation type="submission" date="2019-03" db="EMBL/GenBank/DDBJ databases">
        <title>Freshwater and sediment microbial communities from various areas in North America, analyzing microbe dynamics in response to fracking.</title>
        <authorList>
            <person name="Lamendella R."/>
        </authorList>
    </citation>
    <scope>NUCLEOTIDE SEQUENCE [LARGE SCALE GENOMIC DNA]</scope>
    <source>
        <strain evidence="7 8">74A</strain>
    </source>
</reference>
<proteinExistence type="inferred from homology"/>
<keyword evidence="2" id="KW-0285">Flavoprotein</keyword>
<protein>
    <submittedName>
        <fullName evidence="7">Gluconate 2-dehydrogenase alpha chain</fullName>
    </submittedName>
</protein>
<comment type="similarity">
    <text evidence="1">Belongs to the GMC oxidoreductase family.</text>
</comment>
<comment type="caution">
    <text evidence="7">The sequence shown here is derived from an EMBL/GenBank/DDBJ whole genome shotgun (WGS) entry which is preliminary data.</text>
</comment>
<dbReference type="InterPro" id="IPR000172">
    <property type="entry name" value="GMC_OxRdtase_N"/>
</dbReference>
<dbReference type="Proteomes" id="UP000294832">
    <property type="component" value="Unassembled WGS sequence"/>
</dbReference>
<keyword evidence="4" id="KW-0560">Oxidoreductase</keyword>
<dbReference type="Gene3D" id="3.50.50.60">
    <property type="entry name" value="FAD/NAD(P)-binding domain"/>
    <property type="match status" value="2"/>
</dbReference>
<evidence type="ECO:0000256" key="3">
    <source>
        <dbReference type="ARBA" id="ARBA00022827"/>
    </source>
</evidence>
<evidence type="ECO:0000313" key="8">
    <source>
        <dbReference type="Proteomes" id="UP000294832"/>
    </source>
</evidence>
<dbReference type="InterPro" id="IPR036188">
    <property type="entry name" value="FAD/NAD-bd_sf"/>
</dbReference>
<feature type="domain" description="Glucose-methanol-choline oxidoreductase N-terminal" evidence="5">
    <location>
        <begin position="253"/>
        <end position="364"/>
    </location>
</feature>
<evidence type="ECO:0000256" key="1">
    <source>
        <dbReference type="ARBA" id="ARBA00010790"/>
    </source>
</evidence>
<accession>A0A4V2RRV4</accession>
<dbReference type="PANTHER" id="PTHR46056:SF12">
    <property type="entry name" value="LONG-CHAIN-ALCOHOL OXIDASE"/>
    <property type="match status" value="1"/>
</dbReference>
<keyword evidence="3" id="KW-0274">FAD</keyword>
<evidence type="ECO:0000259" key="6">
    <source>
        <dbReference type="Pfam" id="PF05199"/>
    </source>
</evidence>
<keyword evidence="8" id="KW-1185">Reference proteome</keyword>
<dbReference type="SUPFAM" id="SSF54373">
    <property type="entry name" value="FAD-linked reductases, C-terminal domain"/>
    <property type="match status" value="1"/>
</dbReference>
<dbReference type="RefSeq" id="WP_207904302.1">
    <property type="nucleotide sequence ID" value="NZ_SLWF01000026.1"/>
</dbReference>
<organism evidence="7 8">
    <name type="scientific">Shewanella fodinae</name>
    <dbReference type="NCBI Taxonomy" id="552357"/>
    <lineage>
        <taxon>Bacteria</taxon>
        <taxon>Pseudomonadati</taxon>
        <taxon>Pseudomonadota</taxon>
        <taxon>Gammaproteobacteria</taxon>
        <taxon>Alteromonadales</taxon>
        <taxon>Shewanellaceae</taxon>
        <taxon>Shewanella</taxon>
    </lineage>
</organism>
<sequence length="609" mass="66999">MSLIQWGLSVSMAIGGNHVSARTTSRCCVSRAGLDWTNAIMGIELAQEGLNVLALERGEDRDTVPDFAYPKMADELTYGVRYKLMAKPAKSTITVRHSLVETAVPYRHLGSFLPGDGVGGAGTHWNGHTWRPMPEELHLRSYVEDTFGKNIIPKDMTIQDYGVSYEELEPHFDFFDKVLGVSGKAGNINGKIQEGGNPFEGPRSSEYPLPPLKRTLNDTMFSDAAKAQGLHPFPLPSSNASEAYTNPYGMQLGPCNFCGFCERYGCINYSKASPQTSILGALKQHKNFAYRTGCEVIKVNLSDDKKTATGVTYIDGNGEEVFQPAKLVVVGTFAYNNVRLLLLSGIGQPYDPVSNTGTVGRNYAYQMMGGATLFFKDKVFNPFIGAGSNATTVDDFAINQIDFAKEGFIGGSYLLAAQTNGQPIHSLPLPPGTPSWGAGWKKAAKDYYGHSMSISSHGSNMSYRDCYLSLDPNYKDDHGLPLLRLTFDWKENDLRMTQFMKHKVTALAKGLNPDFLKVSFKDIGTHYDVRPYQTTHNVGGAIMGTDPKTSVLNRYQQSWDVHNVFVLGSSSFPQNLQYNPTMLVGALAYWSAKAIKEQYLKHPGPLVQA</sequence>
<dbReference type="Pfam" id="PF05199">
    <property type="entry name" value="GMC_oxred_C"/>
    <property type="match status" value="1"/>
</dbReference>
<name>A0A4V2RRV4_9GAMM</name>
<dbReference type="GO" id="GO:0016614">
    <property type="term" value="F:oxidoreductase activity, acting on CH-OH group of donors"/>
    <property type="evidence" value="ECO:0007669"/>
    <property type="project" value="InterPro"/>
</dbReference>